<keyword evidence="2" id="KW-1185">Reference proteome</keyword>
<evidence type="ECO:0000313" key="1">
    <source>
        <dbReference type="EMBL" id="KAK9876826.1"/>
    </source>
</evidence>
<evidence type="ECO:0000313" key="2">
    <source>
        <dbReference type="Proteomes" id="UP001431783"/>
    </source>
</evidence>
<organism evidence="1 2">
    <name type="scientific">Henosepilachna vigintioctopunctata</name>
    <dbReference type="NCBI Taxonomy" id="420089"/>
    <lineage>
        <taxon>Eukaryota</taxon>
        <taxon>Metazoa</taxon>
        <taxon>Ecdysozoa</taxon>
        <taxon>Arthropoda</taxon>
        <taxon>Hexapoda</taxon>
        <taxon>Insecta</taxon>
        <taxon>Pterygota</taxon>
        <taxon>Neoptera</taxon>
        <taxon>Endopterygota</taxon>
        <taxon>Coleoptera</taxon>
        <taxon>Polyphaga</taxon>
        <taxon>Cucujiformia</taxon>
        <taxon>Coccinelloidea</taxon>
        <taxon>Coccinellidae</taxon>
        <taxon>Epilachninae</taxon>
        <taxon>Epilachnini</taxon>
        <taxon>Henosepilachna</taxon>
    </lineage>
</organism>
<dbReference type="AlphaFoldDB" id="A0AAW1UA81"/>
<accession>A0AAW1UA81</accession>
<dbReference type="EMBL" id="JARQZJ010000038">
    <property type="protein sequence ID" value="KAK9876826.1"/>
    <property type="molecule type" value="Genomic_DNA"/>
</dbReference>
<comment type="caution">
    <text evidence="1">The sequence shown here is derived from an EMBL/GenBank/DDBJ whole genome shotgun (WGS) entry which is preliminary data.</text>
</comment>
<sequence>MRQFRRFVISERVSLDTVRRKPRHDMSYGRVVGILYITFDSRMTLQAELIEVQEIQECVEALLSQFLHLHSASVDFGSWSRDDKLEVLPVLYFSRLQSIQRSTSREMQ</sequence>
<proteinExistence type="predicted"/>
<name>A0AAW1UA81_9CUCU</name>
<dbReference type="Proteomes" id="UP001431783">
    <property type="component" value="Unassembled WGS sequence"/>
</dbReference>
<gene>
    <name evidence="1" type="ORF">WA026_015064</name>
</gene>
<protein>
    <submittedName>
        <fullName evidence="1">Uncharacterized protein</fullName>
    </submittedName>
</protein>
<reference evidence="1 2" key="1">
    <citation type="submission" date="2023-03" db="EMBL/GenBank/DDBJ databases">
        <title>Genome insight into feeding habits of ladybird beetles.</title>
        <authorList>
            <person name="Li H.-S."/>
            <person name="Huang Y.-H."/>
            <person name="Pang H."/>
        </authorList>
    </citation>
    <scope>NUCLEOTIDE SEQUENCE [LARGE SCALE GENOMIC DNA]</scope>
    <source>
        <strain evidence="1">SYSU_2023b</strain>
        <tissue evidence="1">Whole body</tissue>
    </source>
</reference>